<name>A0AAD8ACL3_DIPPU</name>
<keyword evidence="10" id="KW-1185">Reference proteome</keyword>
<feature type="transmembrane region" description="Helical" evidence="8">
    <location>
        <begin position="502"/>
        <end position="522"/>
    </location>
</feature>
<protein>
    <submittedName>
        <fullName evidence="9">Uncharacterized protein</fullName>
    </submittedName>
</protein>
<evidence type="ECO:0000313" key="10">
    <source>
        <dbReference type="Proteomes" id="UP001233999"/>
    </source>
</evidence>
<keyword evidence="7" id="KW-0325">Glycoprotein</keyword>
<comment type="subcellular location">
    <subcellularLocation>
        <location evidence="1">Cell membrane</location>
        <topology evidence="1">Multi-pass membrane protein</topology>
    </subcellularLocation>
</comment>
<feature type="transmembrane region" description="Helical" evidence="8">
    <location>
        <begin position="355"/>
        <end position="376"/>
    </location>
</feature>
<gene>
    <name evidence="9" type="ORF">L9F63_012970</name>
</gene>
<keyword evidence="4 8" id="KW-1133">Transmembrane helix</keyword>
<evidence type="ECO:0000313" key="9">
    <source>
        <dbReference type="EMBL" id="KAJ9595847.1"/>
    </source>
</evidence>
<keyword evidence="5 8" id="KW-0472">Membrane</keyword>
<evidence type="ECO:0000256" key="7">
    <source>
        <dbReference type="ARBA" id="ARBA00023180"/>
    </source>
</evidence>
<sequence>MRTETISLRSYEEHILRITNKIIDKHFQNVHPIKIINLLAKENNTLLSEVLKTYRSYDDDVYLLEQIVKTVNQKVPSQMSVYNSWQTTDIKEDVLFQGYIFLFGYFQEEEDIKDILSEQIENMKTNSWNSRAKFIVIITYADSETQNNLAHNLLKLLWETSSIVDGLIIMPNMNSTQLTNSVNVLATPLNIYTMFPYDIDQQNKLVLLDQCLRNEKISCNFFPPKIPNNFMGFPIKIGTISLEPYVIVKHNYIRKSEATEFEMEGLIIHLVRIIGNKINVTLIFDQPYETLTEKSGADLFADLFTRKIDIIAGVLVDIAISRYFADLTVRFISESVKWMVPCPKPIPRVQRIVRIFGLTTWIVMAIILFLSSIIIWRQANKISNKTERAYKELTRSVVILWTVFIGVSVPQLPKSTEIRIFFMTFVIYSFSICTVFQAFFTTFLVEPGYGEIFHNINEVSEANITFGHTVFTPIIMAGLGYDKHQKFRHNCLCPSYRYCIENIILGENIAMIIPHYLALYFANEIGVSNDNEEVCFLDEILITTGLSVGVSKGSPLLSVFNKYLTRIMEGGILEECWSTIKHEVNLKANNSNSRHEEYFVFSMKHLNPIFVLLMMGCLLSTIIFIVELLSTKCNRKK</sequence>
<keyword evidence="6" id="KW-0675">Receptor</keyword>
<keyword evidence="3 8" id="KW-0812">Transmembrane</keyword>
<proteinExistence type="predicted"/>
<evidence type="ECO:0000256" key="4">
    <source>
        <dbReference type="ARBA" id="ARBA00022989"/>
    </source>
</evidence>
<dbReference type="EMBL" id="JASPKZ010002310">
    <property type="protein sequence ID" value="KAJ9595847.1"/>
    <property type="molecule type" value="Genomic_DNA"/>
</dbReference>
<dbReference type="SUPFAM" id="SSF53850">
    <property type="entry name" value="Periplasmic binding protein-like II"/>
    <property type="match status" value="1"/>
</dbReference>
<evidence type="ECO:0000256" key="6">
    <source>
        <dbReference type="ARBA" id="ARBA00023170"/>
    </source>
</evidence>
<evidence type="ECO:0000256" key="1">
    <source>
        <dbReference type="ARBA" id="ARBA00004651"/>
    </source>
</evidence>
<dbReference type="PANTHER" id="PTHR42643">
    <property type="entry name" value="IONOTROPIC RECEPTOR 20A-RELATED"/>
    <property type="match status" value="1"/>
</dbReference>
<dbReference type="InterPro" id="IPR052192">
    <property type="entry name" value="Insect_Ionotropic_Sensory_Rcpt"/>
</dbReference>
<keyword evidence="2" id="KW-1003">Cell membrane</keyword>
<comment type="caution">
    <text evidence="9">The sequence shown here is derived from an EMBL/GenBank/DDBJ whole genome shotgun (WGS) entry which is preliminary data.</text>
</comment>
<evidence type="ECO:0000256" key="3">
    <source>
        <dbReference type="ARBA" id="ARBA00022692"/>
    </source>
</evidence>
<feature type="transmembrane region" description="Helical" evidence="8">
    <location>
        <begin position="609"/>
        <end position="629"/>
    </location>
</feature>
<reference evidence="9" key="1">
    <citation type="journal article" date="2023" name="IScience">
        <title>Live-bearing cockroach genome reveals convergent evolutionary mechanisms linked to viviparity in insects and beyond.</title>
        <authorList>
            <person name="Fouks B."/>
            <person name="Harrison M.C."/>
            <person name="Mikhailova A.A."/>
            <person name="Marchal E."/>
            <person name="English S."/>
            <person name="Carruthers M."/>
            <person name="Jennings E.C."/>
            <person name="Chiamaka E.L."/>
            <person name="Frigard R.A."/>
            <person name="Pippel M."/>
            <person name="Attardo G.M."/>
            <person name="Benoit J.B."/>
            <person name="Bornberg-Bauer E."/>
            <person name="Tobe S.S."/>
        </authorList>
    </citation>
    <scope>NUCLEOTIDE SEQUENCE</scope>
    <source>
        <strain evidence="9">Stay&amp;Tobe</strain>
    </source>
</reference>
<organism evidence="9 10">
    <name type="scientific">Diploptera punctata</name>
    <name type="common">Pacific beetle cockroach</name>
    <dbReference type="NCBI Taxonomy" id="6984"/>
    <lineage>
        <taxon>Eukaryota</taxon>
        <taxon>Metazoa</taxon>
        <taxon>Ecdysozoa</taxon>
        <taxon>Arthropoda</taxon>
        <taxon>Hexapoda</taxon>
        <taxon>Insecta</taxon>
        <taxon>Pterygota</taxon>
        <taxon>Neoptera</taxon>
        <taxon>Polyneoptera</taxon>
        <taxon>Dictyoptera</taxon>
        <taxon>Blattodea</taxon>
        <taxon>Blaberoidea</taxon>
        <taxon>Blaberidae</taxon>
        <taxon>Diplopterinae</taxon>
        <taxon>Diploptera</taxon>
    </lineage>
</organism>
<reference evidence="9" key="2">
    <citation type="submission" date="2023-05" db="EMBL/GenBank/DDBJ databases">
        <authorList>
            <person name="Fouks B."/>
        </authorList>
    </citation>
    <scope>NUCLEOTIDE SEQUENCE</scope>
    <source>
        <strain evidence="9">Stay&amp;Tobe</strain>
        <tissue evidence="9">Testes</tissue>
    </source>
</reference>
<evidence type="ECO:0000256" key="2">
    <source>
        <dbReference type="ARBA" id="ARBA00022475"/>
    </source>
</evidence>
<dbReference type="GO" id="GO:0005886">
    <property type="term" value="C:plasma membrane"/>
    <property type="evidence" value="ECO:0007669"/>
    <property type="project" value="UniProtKB-SubCell"/>
</dbReference>
<dbReference type="Gene3D" id="1.10.287.70">
    <property type="match status" value="1"/>
</dbReference>
<dbReference type="PANTHER" id="PTHR42643:SF30">
    <property type="entry name" value="IONOTROPIC RECEPTOR 40A-RELATED"/>
    <property type="match status" value="1"/>
</dbReference>
<accession>A0AAD8ACL3</accession>
<dbReference type="Gene3D" id="3.40.190.10">
    <property type="entry name" value="Periplasmic binding protein-like II"/>
    <property type="match status" value="1"/>
</dbReference>
<evidence type="ECO:0000256" key="8">
    <source>
        <dbReference type="SAM" id="Phobius"/>
    </source>
</evidence>
<feature type="transmembrane region" description="Helical" evidence="8">
    <location>
        <begin position="464"/>
        <end position="481"/>
    </location>
</feature>
<dbReference type="AlphaFoldDB" id="A0AAD8ACL3"/>
<dbReference type="Proteomes" id="UP001233999">
    <property type="component" value="Unassembled WGS sequence"/>
</dbReference>
<feature type="transmembrane region" description="Helical" evidence="8">
    <location>
        <begin position="420"/>
        <end position="444"/>
    </location>
</feature>
<evidence type="ECO:0000256" key="5">
    <source>
        <dbReference type="ARBA" id="ARBA00023136"/>
    </source>
</evidence>